<proteinExistence type="predicted"/>
<keyword evidence="1" id="KW-0812">Transmembrane</keyword>
<keyword evidence="1" id="KW-1133">Transmembrane helix</keyword>
<reference evidence="2 3" key="1">
    <citation type="submission" date="2019-07" db="EMBL/GenBank/DDBJ databases">
        <authorList>
            <person name="Huq M.A."/>
        </authorList>
    </citation>
    <scope>NUCLEOTIDE SEQUENCE [LARGE SCALE GENOMIC DNA]</scope>
    <source>
        <strain evidence="2 3">MAH-19</strain>
    </source>
</reference>
<evidence type="ECO:0000313" key="2">
    <source>
        <dbReference type="EMBL" id="TSJ43515.1"/>
    </source>
</evidence>
<dbReference type="OrthoDB" id="799853at2"/>
<evidence type="ECO:0000256" key="1">
    <source>
        <dbReference type="SAM" id="Phobius"/>
    </source>
</evidence>
<gene>
    <name evidence="2" type="ORF">FO440_04820</name>
</gene>
<accession>A0A556MUH9</accession>
<keyword evidence="3" id="KW-1185">Reference proteome</keyword>
<evidence type="ECO:0000313" key="3">
    <source>
        <dbReference type="Proteomes" id="UP000318733"/>
    </source>
</evidence>
<comment type="caution">
    <text evidence="2">The sequence shown here is derived from an EMBL/GenBank/DDBJ whole genome shotgun (WGS) entry which is preliminary data.</text>
</comment>
<protein>
    <submittedName>
        <fullName evidence="2">Uncharacterized protein</fullName>
    </submittedName>
</protein>
<dbReference type="Proteomes" id="UP000318733">
    <property type="component" value="Unassembled WGS sequence"/>
</dbReference>
<name>A0A556MUH9_9SPHI</name>
<organism evidence="2 3">
    <name type="scientific">Mucilaginibacter corticis</name>
    <dbReference type="NCBI Taxonomy" id="2597670"/>
    <lineage>
        <taxon>Bacteria</taxon>
        <taxon>Pseudomonadati</taxon>
        <taxon>Bacteroidota</taxon>
        <taxon>Sphingobacteriia</taxon>
        <taxon>Sphingobacteriales</taxon>
        <taxon>Sphingobacteriaceae</taxon>
        <taxon>Mucilaginibacter</taxon>
    </lineage>
</organism>
<dbReference type="RefSeq" id="WP_144247081.1">
    <property type="nucleotide sequence ID" value="NZ_VLPK01000001.1"/>
</dbReference>
<feature type="transmembrane region" description="Helical" evidence="1">
    <location>
        <begin position="6"/>
        <end position="23"/>
    </location>
</feature>
<keyword evidence="1" id="KW-0472">Membrane</keyword>
<dbReference type="EMBL" id="VLPK01000001">
    <property type="protein sequence ID" value="TSJ43515.1"/>
    <property type="molecule type" value="Genomic_DNA"/>
</dbReference>
<dbReference type="AlphaFoldDB" id="A0A556MUH9"/>
<sequence length="191" mass="21674">MKNKRNVLYSLVIMLVGVIYFPVKAQQKKDTHRANFSGEWKAKESISMGGNIVCTYVEGDRMLYKTMKIAQQANFLNIQVSDPSPRYGPATSQEKIIFNSKASDIDRGHSFGKKYTVNWSDDGQTMTVNSIVRLVAAQKPAFIYVTEVWKLINNGNSIAVQTNARSGLLGRDRERSWTTVFEKASWYSKFL</sequence>